<dbReference type="Gene3D" id="3.90.650.10">
    <property type="entry name" value="PurM-like C-terminal domain"/>
    <property type="match status" value="2"/>
</dbReference>
<comment type="pathway">
    <text evidence="8">Purine metabolism; IMP biosynthesis via de novo pathway; 5-amino-1-(5-phospho-D-ribosyl)imidazole from N(2)-formyl-N(1)-(5-phospho-D-ribosyl)glycinamide: step 1/2.</text>
</comment>
<evidence type="ECO:0000259" key="10">
    <source>
        <dbReference type="Pfam" id="PF02769"/>
    </source>
</evidence>
<organism evidence="12 13">
    <name type="scientific">Hippea maritima (strain ATCC 700847 / DSM 10411 / MH2)</name>
    <dbReference type="NCBI Taxonomy" id="760142"/>
    <lineage>
        <taxon>Bacteria</taxon>
        <taxon>Pseudomonadati</taxon>
        <taxon>Campylobacterota</taxon>
        <taxon>Desulfurellia</taxon>
        <taxon>Desulfurellales</taxon>
        <taxon>Hippeaceae</taxon>
        <taxon>Hippea</taxon>
    </lineage>
</organism>
<dbReference type="InterPro" id="IPR041609">
    <property type="entry name" value="PurL_linker"/>
</dbReference>
<dbReference type="Proteomes" id="UP000008139">
    <property type="component" value="Chromosome"/>
</dbReference>
<feature type="binding site" evidence="8">
    <location>
        <position position="85"/>
    </location>
    <ligand>
        <name>ATP</name>
        <dbReference type="ChEBI" id="CHEBI:30616"/>
    </ligand>
</feature>
<feature type="binding site" evidence="8">
    <location>
        <position position="529"/>
    </location>
    <ligand>
        <name>substrate</name>
    </ligand>
</feature>
<feature type="binding site" evidence="8">
    <location>
        <position position="110"/>
    </location>
    <ligand>
        <name>substrate</name>
    </ligand>
</feature>
<keyword evidence="7 8" id="KW-0460">Magnesium</keyword>
<name>F2LVK3_HIPMA</name>
<dbReference type="Pfam" id="PF18072">
    <property type="entry name" value="FGAR-AT_linker"/>
    <property type="match status" value="1"/>
</dbReference>
<evidence type="ECO:0000313" key="12">
    <source>
        <dbReference type="EMBL" id="AEA33787.1"/>
    </source>
</evidence>
<evidence type="ECO:0000256" key="2">
    <source>
        <dbReference type="ARBA" id="ARBA00022598"/>
    </source>
</evidence>
<dbReference type="NCBIfam" id="TIGR01736">
    <property type="entry name" value="FGAM_synth_II"/>
    <property type="match status" value="1"/>
</dbReference>
<dbReference type="GO" id="GO:0000287">
    <property type="term" value="F:magnesium ion binding"/>
    <property type="evidence" value="ECO:0007669"/>
    <property type="project" value="UniProtKB-UniRule"/>
</dbReference>
<feature type="domain" description="PurM-like N-terminal" evidence="9">
    <location>
        <begin position="68"/>
        <end position="182"/>
    </location>
</feature>
<reference evidence="12 13" key="1">
    <citation type="journal article" date="2011" name="Stand. Genomic Sci.">
        <title>Complete genome sequence of the thermophilic sulfur-reducer Hippea maritima type strain (MH(2)).</title>
        <authorList>
            <person name="Huntemann M."/>
            <person name="Lu M."/>
            <person name="Nolan M."/>
            <person name="Lapidus A."/>
            <person name="Lucas S."/>
            <person name="Hammon N."/>
            <person name="Deshpande S."/>
            <person name="Cheng J.F."/>
            <person name="Tapia R."/>
            <person name="Han C."/>
            <person name="Goodwin L."/>
            <person name="Pitluck S."/>
            <person name="Liolios K."/>
            <person name="Pagani I."/>
            <person name="Ivanova N."/>
            <person name="Ovchinikova G."/>
            <person name="Pati A."/>
            <person name="Chen A."/>
            <person name="Palaniappan K."/>
            <person name="Land M."/>
            <person name="Hauser L."/>
            <person name="Jeffries C.D."/>
            <person name="Detter J.C."/>
            <person name="Brambilla E.M."/>
            <person name="Rohde M."/>
            <person name="Spring S."/>
            <person name="Goker M."/>
            <person name="Woyke T."/>
            <person name="Bristow J."/>
            <person name="Eisen J.A."/>
            <person name="Markowitz V."/>
            <person name="Hugenholtz P."/>
            <person name="Kyrpides N.C."/>
            <person name="Klenk H.P."/>
            <person name="Mavromatis K."/>
        </authorList>
    </citation>
    <scope>NUCLEOTIDE SEQUENCE [LARGE SCALE GENOMIC DNA]</scope>
    <source>
        <strain evidence="13">ATCC 700847 / DSM 10411 / MH2</strain>
    </source>
</reference>
<feature type="active site" description="Proton acceptor" evidence="8">
    <location>
        <position position="89"/>
    </location>
</feature>
<feature type="domain" description="Phosphoribosylformylglycinamidine synthase linker" evidence="11">
    <location>
        <begin position="9"/>
        <end position="47"/>
    </location>
</feature>
<evidence type="ECO:0000256" key="7">
    <source>
        <dbReference type="ARBA" id="ARBA00022842"/>
    </source>
</evidence>
<keyword evidence="1 8" id="KW-0963">Cytoplasm</keyword>
<feature type="binding site" evidence="8">
    <location>
        <begin position="88"/>
        <end position="91"/>
    </location>
    <ligand>
        <name>substrate</name>
    </ligand>
</feature>
<dbReference type="PANTHER" id="PTHR43555">
    <property type="entry name" value="PHOSPHORIBOSYLFORMYLGLYCINAMIDINE SYNTHASE SUBUNIT PURL"/>
    <property type="match status" value="1"/>
</dbReference>
<dbReference type="InParanoid" id="F2LVK3"/>
<dbReference type="CDD" id="cd02204">
    <property type="entry name" value="PurL_repeat2"/>
    <property type="match status" value="1"/>
</dbReference>
<dbReference type="PANTHER" id="PTHR43555:SF1">
    <property type="entry name" value="PHOSPHORIBOSYLFORMYLGLYCINAMIDINE SYNTHASE SUBUNIT PURL"/>
    <property type="match status" value="1"/>
</dbReference>
<evidence type="ECO:0000259" key="9">
    <source>
        <dbReference type="Pfam" id="PF00586"/>
    </source>
</evidence>
<dbReference type="FunCoup" id="F2LVK3">
    <property type="interactions" value="408"/>
</dbReference>
<dbReference type="AlphaFoldDB" id="F2LVK3"/>
<dbReference type="Gene3D" id="3.30.1330.10">
    <property type="entry name" value="PurM-like, N-terminal domain"/>
    <property type="match status" value="2"/>
</dbReference>
<dbReference type="eggNOG" id="COG0046">
    <property type="taxonomic scope" value="Bacteria"/>
</dbReference>
<comment type="subunit">
    <text evidence="8">Monomer. Part of the FGAM synthase complex composed of 1 PurL, 1 PurQ and 2 PurS subunits.</text>
</comment>
<feature type="domain" description="PurM-like C-terminal" evidence="10">
    <location>
        <begin position="569"/>
        <end position="696"/>
    </location>
</feature>
<proteinExistence type="inferred from homology"/>
<comment type="caution">
    <text evidence="8">Lacks conserved residue(s) required for the propagation of feature annotation.</text>
</comment>
<dbReference type="HOGENOM" id="CLU_003100_0_1_7"/>
<feature type="binding site" evidence="8">
    <location>
        <position position="234"/>
    </location>
    <ligand>
        <name>substrate</name>
    </ligand>
</feature>
<dbReference type="Pfam" id="PF02769">
    <property type="entry name" value="AIRS_C"/>
    <property type="match status" value="2"/>
</dbReference>
<dbReference type="GO" id="GO:0006189">
    <property type="term" value="P:'de novo' IMP biosynthetic process"/>
    <property type="evidence" value="ECO:0007669"/>
    <property type="project" value="UniProtKB-UniRule"/>
</dbReference>
<dbReference type="KEGG" id="hmr:Hipma_0817"/>
<dbReference type="SUPFAM" id="SSF55326">
    <property type="entry name" value="PurM N-terminal domain-like"/>
    <property type="match status" value="2"/>
</dbReference>
<evidence type="ECO:0000256" key="8">
    <source>
        <dbReference type="HAMAP-Rule" id="MF_00420"/>
    </source>
</evidence>
<accession>F2LVK3</accession>
<dbReference type="PIRSF" id="PIRSF001587">
    <property type="entry name" value="FGAM_synthase_II"/>
    <property type="match status" value="1"/>
</dbReference>
<comment type="catalytic activity">
    <reaction evidence="8">
        <text>N(2)-formyl-N(1)-(5-phospho-beta-D-ribosyl)glycinamide + L-glutamine + ATP + H2O = 2-formamido-N(1)-(5-O-phospho-beta-D-ribosyl)acetamidine + L-glutamate + ADP + phosphate + H(+)</text>
        <dbReference type="Rhea" id="RHEA:17129"/>
        <dbReference type="ChEBI" id="CHEBI:15377"/>
        <dbReference type="ChEBI" id="CHEBI:15378"/>
        <dbReference type="ChEBI" id="CHEBI:29985"/>
        <dbReference type="ChEBI" id="CHEBI:30616"/>
        <dbReference type="ChEBI" id="CHEBI:43474"/>
        <dbReference type="ChEBI" id="CHEBI:58359"/>
        <dbReference type="ChEBI" id="CHEBI:147286"/>
        <dbReference type="ChEBI" id="CHEBI:147287"/>
        <dbReference type="ChEBI" id="CHEBI:456216"/>
        <dbReference type="EC" id="6.3.5.3"/>
    </reaction>
</comment>
<feature type="domain" description="PurM-like C-terminal" evidence="10">
    <location>
        <begin position="196"/>
        <end position="350"/>
    </location>
</feature>
<dbReference type="SUPFAM" id="SSF56042">
    <property type="entry name" value="PurM C-terminal domain-like"/>
    <property type="match status" value="2"/>
</dbReference>
<dbReference type="STRING" id="760142.Hipma_0817"/>
<evidence type="ECO:0000256" key="6">
    <source>
        <dbReference type="ARBA" id="ARBA00022840"/>
    </source>
</evidence>
<feature type="binding site" evidence="8">
    <location>
        <position position="46"/>
    </location>
    <ligand>
        <name>ATP</name>
        <dbReference type="ChEBI" id="CHEBI:30616"/>
    </ligand>
</feature>
<evidence type="ECO:0000256" key="1">
    <source>
        <dbReference type="ARBA" id="ARBA00022490"/>
    </source>
</evidence>
<reference evidence="13" key="2">
    <citation type="submission" date="2011-03" db="EMBL/GenBank/DDBJ databases">
        <title>The complete genome of Hippea maritima DSM 10411.</title>
        <authorList>
            <consortium name="US DOE Joint Genome Institute (JGI-PGF)"/>
            <person name="Lucas S."/>
            <person name="Copeland A."/>
            <person name="Lapidus A."/>
            <person name="Bruce D."/>
            <person name="Goodwin L."/>
            <person name="Pitluck S."/>
            <person name="Peters L."/>
            <person name="Kyrpides N."/>
            <person name="Mavromatis K."/>
            <person name="Pagani I."/>
            <person name="Ivanova N."/>
            <person name="Mikhailova N."/>
            <person name="Lu M."/>
            <person name="Detter J.C."/>
            <person name="Tapia R."/>
            <person name="Han C."/>
            <person name="Land M."/>
            <person name="Hauser L."/>
            <person name="Markowitz V."/>
            <person name="Cheng J.-F."/>
            <person name="Hugenholtz P."/>
            <person name="Woyke T."/>
            <person name="Wu D."/>
            <person name="Spring S."/>
            <person name="Schroeder M."/>
            <person name="Brambilla E."/>
            <person name="Klenk H.-P."/>
            <person name="Eisen J.A."/>
        </authorList>
    </citation>
    <scope>NUCLEOTIDE SEQUENCE [LARGE SCALE GENOMIC DNA]</scope>
    <source>
        <strain evidence="13">ATCC 700847 / DSM 10411 / MH2</strain>
    </source>
</reference>
<feature type="binding site" evidence="8">
    <location>
        <begin position="305"/>
        <end position="307"/>
    </location>
    <ligand>
        <name>substrate</name>
    </ligand>
</feature>
<dbReference type="EC" id="6.3.5.3" evidence="8"/>
<evidence type="ECO:0000256" key="3">
    <source>
        <dbReference type="ARBA" id="ARBA00022723"/>
    </source>
</evidence>
<keyword evidence="5 8" id="KW-0658">Purine biosynthesis</keyword>
<dbReference type="NCBIfam" id="NF002290">
    <property type="entry name" value="PRK01213.1"/>
    <property type="match status" value="1"/>
</dbReference>
<feature type="active site" evidence="8">
    <location>
        <position position="43"/>
    </location>
</feature>
<keyword evidence="2 8" id="KW-0436">Ligase</keyword>
<dbReference type="GO" id="GO:0005737">
    <property type="term" value="C:cytoplasm"/>
    <property type="evidence" value="ECO:0007669"/>
    <property type="project" value="UniProtKB-SubCell"/>
</dbReference>
<keyword evidence="4 8" id="KW-0547">Nucleotide-binding</keyword>
<comment type="subcellular location">
    <subcellularLocation>
        <location evidence="8">Cytoplasm</location>
    </subcellularLocation>
</comment>
<comment type="similarity">
    <text evidence="8">Belongs to the FGAMS family.</text>
</comment>
<comment type="function">
    <text evidence="8">Part of the phosphoribosylformylglycinamidine synthase complex involved in the purines biosynthetic pathway. Catalyzes the ATP-dependent conversion of formylglycinamide ribonucleotide (FGAR) and glutamine to yield formylglycinamidine ribonucleotide (FGAM) and glutamate. The FGAM synthase complex is composed of three subunits. PurQ produces an ammonia molecule by converting glutamine to glutamate. PurL transfers the ammonia molecule to FGAR to form FGAM in an ATP-dependent manner. PurS interacts with PurQ and PurL and is thought to assist in the transfer of the ammonia molecule from PurQ to PurL.</text>
</comment>
<dbReference type="FunFam" id="3.30.1330.10:FF:000004">
    <property type="entry name" value="Phosphoribosylformylglycinamidine synthase subunit PurL"/>
    <property type="match status" value="1"/>
</dbReference>
<dbReference type="CDD" id="cd02203">
    <property type="entry name" value="PurL_repeat1"/>
    <property type="match status" value="1"/>
</dbReference>
<dbReference type="UniPathway" id="UPA00074">
    <property type="reaction ID" value="UER00128"/>
</dbReference>
<dbReference type="InterPro" id="IPR010074">
    <property type="entry name" value="PRibForGlyAmidine_synth_PurL"/>
</dbReference>
<dbReference type="RefSeq" id="WP_013681828.1">
    <property type="nucleotide sequence ID" value="NC_015318.1"/>
</dbReference>
<keyword evidence="3 8" id="KW-0479">Metal-binding</keyword>
<dbReference type="InterPro" id="IPR010918">
    <property type="entry name" value="PurM-like_C_dom"/>
</dbReference>
<evidence type="ECO:0000256" key="5">
    <source>
        <dbReference type="ARBA" id="ARBA00022755"/>
    </source>
</evidence>
<feature type="domain" description="PurM-like N-terminal" evidence="9">
    <location>
        <begin position="432"/>
        <end position="551"/>
    </location>
</feature>
<feature type="binding site" evidence="8">
    <location>
        <position position="527"/>
    </location>
    <ligand>
        <name>Mg(2+)</name>
        <dbReference type="ChEBI" id="CHEBI:18420"/>
        <label>1</label>
    </ligand>
</feature>
<dbReference type="HAMAP" id="MF_00420">
    <property type="entry name" value="PurL_2"/>
    <property type="match status" value="1"/>
</dbReference>
<dbReference type="InterPro" id="IPR036676">
    <property type="entry name" value="PurM-like_C_sf"/>
</dbReference>
<feature type="binding site" evidence="8">
    <location>
        <position position="489"/>
    </location>
    <ligand>
        <name>ATP</name>
        <dbReference type="ChEBI" id="CHEBI:30616"/>
    </ligand>
</feature>
<feature type="binding site" evidence="8">
    <location>
        <position position="526"/>
    </location>
    <ligand>
        <name>ATP</name>
        <dbReference type="ChEBI" id="CHEBI:30616"/>
    </ligand>
</feature>
<keyword evidence="13" id="KW-1185">Reference proteome</keyword>
<evidence type="ECO:0000313" key="13">
    <source>
        <dbReference type="Proteomes" id="UP000008139"/>
    </source>
</evidence>
<dbReference type="GO" id="GO:0005524">
    <property type="term" value="F:ATP binding"/>
    <property type="evidence" value="ECO:0007669"/>
    <property type="project" value="UniProtKB-UniRule"/>
</dbReference>
<dbReference type="GO" id="GO:0004642">
    <property type="term" value="F:phosphoribosylformylglycinamidine synthase activity"/>
    <property type="evidence" value="ECO:0007669"/>
    <property type="project" value="UniProtKB-UniRule"/>
</dbReference>
<dbReference type="Pfam" id="PF00586">
    <property type="entry name" value="AIRS"/>
    <property type="match status" value="2"/>
</dbReference>
<feature type="binding site" evidence="8">
    <location>
        <position position="262"/>
    </location>
    <ligand>
        <name>Mg(2+)</name>
        <dbReference type="ChEBI" id="CHEBI:18420"/>
        <label>2</label>
    </ligand>
</feature>
<feature type="binding site" evidence="8">
    <location>
        <position position="111"/>
    </location>
    <ligand>
        <name>Mg(2+)</name>
        <dbReference type="ChEBI" id="CHEBI:18420"/>
        <label>2</label>
    </ligand>
</feature>
<evidence type="ECO:0000259" key="11">
    <source>
        <dbReference type="Pfam" id="PF18072"/>
    </source>
</evidence>
<keyword evidence="6 8" id="KW-0067">ATP-binding</keyword>
<dbReference type="InterPro" id="IPR016188">
    <property type="entry name" value="PurM-like_N"/>
</dbReference>
<gene>
    <name evidence="8" type="primary">purL</name>
    <name evidence="12" type="ordered locus">Hipma_0817</name>
</gene>
<protein>
    <recommendedName>
        <fullName evidence="8">Phosphoribosylformylglycinamidine synthase subunit PurL</fullName>
        <shortName evidence="8">FGAM synthase</shortName>
        <ecNumber evidence="8">6.3.5.3</ecNumber>
    </recommendedName>
    <alternativeName>
        <fullName evidence="8">Formylglycinamide ribonucleotide amidotransferase subunit II</fullName>
        <shortName evidence="8">FGAR amidotransferase II</shortName>
        <shortName evidence="8">FGAR-AT II</shortName>
    </alternativeName>
    <alternativeName>
        <fullName evidence="8">Glutamine amidotransferase PurL</fullName>
    </alternativeName>
    <alternativeName>
        <fullName evidence="8">Phosphoribosylformylglycinamidine synthase subunit II</fullName>
    </alternativeName>
</protein>
<dbReference type="InterPro" id="IPR036921">
    <property type="entry name" value="PurM-like_N_sf"/>
</dbReference>
<sequence length="731" mass="80846">MNLEDKLAAIGLKKEEYELLKEKLKREPLDIELEIASAMWSEHCSYKSSKLHLKKLPTKGERVVIGPGENAGVIDVGDGYVAVFKMESHNHPSFIEPYQGAATGVGGILRDVFTMGARPVMNMDGLFFGDIEFSRTKFLIDGVVRGIGDYGNCVGVPTIGGMTFFDEYYNTNNLVNAFCLGLGKKDRIFLGVAKGVGNPVFYVGSKTGKDGIHGATMASASFDENFEDERPAVQVGDPFTEKLLLEACLELMNRDIIEGIQDMGAAGLTSSSFEMADRGGVGLELYLDRVPVREKLTPSEIMLSESQERMLIIAKKGREEEIKQVFRKWSLDAEVIGKVIEEKSIKLFWKDELIADIDVGLMASNSPVYRRPTKKPTYIETIEDFNFENLEEPSNYNDVLIKLFSTPEFSTKKPLYEQYDSTVQDNTILKPGSDAALIRIKETGKGIAASLDVNPRYVYINPQKGTELAVLESFRNLITVGATPVALTDCLNFGNPENPEIMWQFEQSIIGMKTACENLGVAVVSGNVSFYNETSGKNIHPTPAVGMVGVISKPLNAPSIGFKKDRSDIYLVGRINPNELGGSAYLKWIFNKTAGRLPQVDYQLHKKLLSFMVEAVDSGLIRAAHDVSEGGILITLAEMCVSSLKGAKVELYIKGRKDLYLFSESQGAIVIEADSDVIALAERFDLTISRIGTVEGYRLKVNDIIDIDVLRLKKENERFFGEVFGWSDECV</sequence>
<dbReference type="EMBL" id="CP002606">
    <property type="protein sequence ID" value="AEA33787.1"/>
    <property type="molecule type" value="Genomic_DNA"/>
</dbReference>
<feature type="binding site" evidence="8">
    <location>
        <position position="87"/>
    </location>
    <ligand>
        <name>Mg(2+)</name>
        <dbReference type="ChEBI" id="CHEBI:18420"/>
        <label>1</label>
    </ligand>
</feature>
<evidence type="ECO:0000256" key="4">
    <source>
        <dbReference type="ARBA" id="ARBA00022741"/>
    </source>
</evidence>